<proteinExistence type="predicted"/>
<feature type="transmembrane region" description="Helical" evidence="1">
    <location>
        <begin position="12"/>
        <end position="35"/>
    </location>
</feature>
<dbReference type="PANTHER" id="PTHR33916:SF7">
    <property type="entry name" value="NEPROSIN DOMAIN-CONTAINING PROTEIN"/>
    <property type="match status" value="1"/>
</dbReference>
<feature type="domain" description="DUF7705" evidence="2">
    <location>
        <begin position="94"/>
        <end position="135"/>
    </location>
</feature>
<protein>
    <recommendedName>
        <fullName evidence="2">DUF7705 domain-containing protein</fullName>
    </recommendedName>
</protein>
<evidence type="ECO:0000313" key="3">
    <source>
        <dbReference type="EMBL" id="KAK9269283.1"/>
    </source>
</evidence>
<comment type="caution">
    <text evidence="3">The sequence shown here is derived from an EMBL/GenBank/DDBJ whole genome shotgun (WGS) entry which is preliminary data.</text>
</comment>
<evidence type="ECO:0000256" key="1">
    <source>
        <dbReference type="SAM" id="Phobius"/>
    </source>
</evidence>
<gene>
    <name evidence="3" type="ORF">L1049_001053</name>
</gene>
<keyword evidence="1" id="KW-1133">Transmembrane helix</keyword>
<dbReference type="PANTHER" id="PTHR33916">
    <property type="entry name" value="EXPANSIN-LIKE EG45 DOMAIN-CONTAINING PROTEIN"/>
    <property type="match status" value="1"/>
</dbReference>
<dbReference type="EMBL" id="JBBPBK010000015">
    <property type="protein sequence ID" value="KAK9269283.1"/>
    <property type="molecule type" value="Genomic_DNA"/>
</dbReference>
<evidence type="ECO:0000313" key="4">
    <source>
        <dbReference type="Proteomes" id="UP001415857"/>
    </source>
</evidence>
<feature type="domain" description="DUF7705" evidence="2">
    <location>
        <begin position="35"/>
        <end position="88"/>
    </location>
</feature>
<keyword evidence="4" id="KW-1185">Reference proteome</keyword>
<evidence type="ECO:0000259" key="2">
    <source>
        <dbReference type="Pfam" id="PF24804"/>
    </source>
</evidence>
<dbReference type="InterPro" id="IPR056122">
    <property type="entry name" value="DUF7705"/>
</dbReference>
<accession>A0AAP0N9W7</accession>
<keyword evidence="1" id="KW-0472">Membrane</keyword>
<dbReference type="AlphaFoldDB" id="A0AAP0N9W7"/>
<reference evidence="3 4" key="1">
    <citation type="journal article" date="2024" name="Plant J.">
        <title>Genome sequences and population genomics reveal climatic adaptation and genomic divergence between two closely related sweetgum species.</title>
        <authorList>
            <person name="Xu W.Q."/>
            <person name="Ren C.Q."/>
            <person name="Zhang X.Y."/>
            <person name="Comes H.P."/>
            <person name="Liu X.H."/>
            <person name="Li Y.G."/>
            <person name="Kettle C.J."/>
            <person name="Jalonen R."/>
            <person name="Gaisberger H."/>
            <person name="Ma Y.Z."/>
            <person name="Qiu Y.X."/>
        </authorList>
    </citation>
    <scope>NUCLEOTIDE SEQUENCE [LARGE SCALE GENOMIC DNA]</scope>
    <source>
        <strain evidence="3">Hangzhou</strain>
    </source>
</reference>
<dbReference type="Pfam" id="PF24804">
    <property type="entry name" value="DUF7705"/>
    <property type="match status" value="2"/>
</dbReference>
<keyword evidence="1" id="KW-0812">Transmembrane</keyword>
<dbReference type="Proteomes" id="UP001415857">
    <property type="component" value="Unassembled WGS sequence"/>
</dbReference>
<sequence>MESSTVEEKELWRFSCFILLVPLFGLIVSAGEDYISAVGDPGMRRDGLRVAIEAWNQCNEVGEEVPYMGSPRMADCFDVDYSSVSCKQIMPIVIMQDPGTIPVERHWPSIDLGTEIFISSDEVAEWTVSNFDIIVPREDDYHTGNPTKPPNLECFLHFGD</sequence>
<organism evidence="3 4">
    <name type="scientific">Liquidambar formosana</name>
    <name type="common">Formosan gum</name>
    <dbReference type="NCBI Taxonomy" id="63359"/>
    <lineage>
        <taxon>Eukaryota</taxon>
        <taxon>Viridiplantae</taxon>
        <taxon>Streptophyta</taxon>
        <taxon>Embryophyta</taxon>
        <taxon>Tracheophyta</taxon>
        <taxon>Spermatophyta</taxon>
        <taxon>Magnoliopsida</taxon>
        <taxon>eudicotyledons</taxon>
        <taxon>Gunneridae</taxon>
        <taxon>Pentapetalae</taxon>
        <taxon>Saxifragales</taxon>
        <taxon>Altingiaceae</taxon>
        <taxon>Liquidambar</taxon>
    </lineage>
</organism>
<name>A0AAP0N9W7_LIQFO</name>